<comment type="caution">
    <text evidence="2">The sequence shown here is derived from an EMBL/GenBank/DDBJ whole genome shotgun (WGS) entry which is preliminary data.</text>
</comment>
<evidence type="ECO:0000256" key="1">
    <source>
        <dbReference type="SAM" id="MobiDB-lite"/>
    </source>
</evidence>
<organism evidence="2 3">
    <name type="scientific">Streptomyces benahoarensis</name>
    <dbReference type="NCBI Taxonomy" id="2595054"/>
    <lineage>
        <taxon>Bacteria</taxon>
        <taxon>Bacillati</taxon>
        <taxon>Actinomycetota</taxon>
        <taxon>Actinomycetes</taxon>
        <taxon>Kitasatosporales</taxon>
        <taxon>Streptomycetaceae</taxon>
        <taxon>Streptomyces</taxon>
    </lineage>
</organism>
<dbReference type="OrthoDB" id="4143037at2"/>
<dbReference type="RefSeq" id="WP_143942116.1">
    <property type="nucleotide sequence ID" value="NZ_VKLS01000241.1"/>
</dbReference>
<keyword evidence="3" id="KW-1185">Reference proteome</keyword>
<protein>
    <submittedName>
        <fullName evidence="2">XRE family transcriptional regulator</fullName>
    </submittedName>
</protein>
<accession>A0A553Z785</accession>
<dbReference type="Proteomes" id="UP000320888">
    <property type="component" value="Unassembled WGS sequence"/>
</dbReference>
<name>A0A553Z785_9ACTN</name>
<feature type="region of interest" description="Disordered" evidence="1">
    <location>
        <begin position="1"/>
        <end position="28"/>
    </location>
</feature>
<proteinExistence type="predicted"/>
<reference evidence="2 3" key="1">
    <citation type="submission" date="2019-07" db="EMBL/GenBank/DDBJ databases">
        <title>Draft genome for Streptomyces benahoarensis MZ03-48.</title>
        <authorList>
            <person name="Gonzalez-Pimentel J.L."/>
        </authorList>
    </citation>
    <scope>NUCLEOTIDE SEQUENCE [LARGE SCALE GENOMIC DNA]</scope>
    <source>
        <strain evidence="2 3">MZ03-48</strain>
    </source>
</reference>
<dbReference type="AlphaFoldDB" id="A0A553Z785"/>
<evidence type="ECO:0000313" key="3">
    <source>
        <dbReference type="Proteomes" id="UP000320888"/>
    </source>
</evidence>
<dbReference type="EMBL" id="VKLS01000241">
    <property type="protein sequence ID" value="TSB37294.1"/>
    <property type="molecule type" value="Genomic_DNA"/>
</dbReference>
<gene>
    <name evidence="2" type="ORF">FNZ23_18615</name>
</gene>
<sequence>MVLAGQAPDAPGRQPRPQPLRAPDTPLGRARLARGWSRERTVRALMALADRWGWQIATEDSLKVQLHRWEHQQSRPSETYRVMLCALFRVTPDELGFSAQRAMTETALNARVESLESMVAQLTNALARTLGATA</sequence>
<evidence type="ECO:0000313" key="2">
    <source>
        <dbReference type="EMBL" id="TSB37294.1"/>
    </source>
</evidence>